<evidence type="ECO:0000256" key="1">
    <source>
        <dbReference type="SAM" id="Phobius"/>
    </source>
</evidence>
<sequence length="262" mass="28909">MAGRHRLGRADLRPSPVCEVAHAACVGYTLYDYTISDYTHPERLAGAAPKSFDAAITLSAVIGGSVQGFFSFRIYAFSKKLFIPILIWIMALWRLLGCIVLTGEGIQMTTMARYEAKWGWLATVCWSVSTVNDWTITATLVFLLHTRRRTGVHQRTAALVDKLITWSIETGMLTSASSLASLLFFVTMKDNFIWLAVFTVSARLFSNSLLASLNSRTTLRAMNEGSLPLSEPVIAFAPNSVQMTKTTQARREGAISRVQSDG</sequence>
<feature type="transmembrane region" description="Helical" evidence="1">
    <location>
        <begin position="192"/>
        <end position="213"/>
    </location>
</feature>
<dbReference type="PANTHER" id="PTHR40465:SF1">
    <property type="entry name" value="DUF6534 DOMAIN-CONTAINING PROTEIN"/>
    <property type="match status" value="1"/>
</dbReference>
<feature type="transmembrane region" description="Helical" evidence="1">
    <location>
        <begin position="163"/>
        <end position="186"/>
    </location>
</feature>
<feature type="non-terminal residue" evidence="3">
    <location>
        <position position="1"/>
    </location>
</feature>
<keyword evidence="1" id="KW-0472">Membrane</keyword>
<feature type="transmembrane region" description="Helical" evidence="1">
    <location>
        <begin position="118"/>
        <end position="143"/>
    </location>
</feature>
<gene>
    <name evidence="3" type="ORF">C8F04DRAFT_1403337</name>
</gene>
<reference evidence="3" key="1">
    <citation type="submission" date="2023-03" db="EMBL/GenBank/DDBJ databases">
        <title>Massive genome expansion in bonnet fungi (Mycena s.s.) driven by repeated elements and novel gene families across ecological guilds.</title>
        <authorList>
            <consortium name="Lawrence Berkeley National Laboratory"/>
            <person name="Harder C.B."/>
            <person name="Miyauchi S."/>
            <person name="Viragh M."/>
            <person name="Kuo A."/>
            <person name="Thoen E."/>
            <person name="Andreopoulos B."/>
            <person name="Lu D."/>
            <person name="Skrede I."/>
            <person name="Drula E."/>
            <person name="Henrissat B."/>
            <person name="Morin E."/>
            <person name="Kohler A."/>
            <person name="Barry K."/>
            <person name="LaButti K."/>
            <person name="Morin E."/>
            <person name="Salamov A."/>
            <person name="Lipzen A."/>
            <person name="Mereny Z."/>
            <person name="Hegedus B."/>
            <person name="Baldrian P."/>
            <person name="Stursova M."/>
            <person name="Weitz H."/>
            <person name="Taylor A."/>
            <person name="Grigoriev I.V."/>
            <person name="Nagy L.G."/>
            <person name="Martin F."/>
            <person name="Kauserud H."/>
        </authorList>
    </citation>
    <scope>NUCLEOTIDE SEQUENCE</scope>
    <source>
        <strain evidence="3">CBHHK200</strain>
    </source>
</reference>
<accession>A0AAD6S4C9</accession>
<feature type="transmembrane region" description="Helical" evidence="1">
    <location>
        <begin position="81"/>
        <end position="106"/>
    </location>
</feature>
<feature type="domain" description="DUF6534" evidence="2">
    <location>
        <begin position="129"/>
        <end position="217"/>
    </location>
</feature>
<comment type="caution">
    <text evidence="3">The sequence shown here is derived from an EMBL/GenBank/DDBJ whole genome shotgun (WGS) entry which is preliminary data.</text>
</comment>
<dbReference type="AlphaFoldDB" id="A0AAD6S4C9"/>
<name>A0AAD6S4C9_9AGAR</name>
<proteinExistence type="predicted"/>
<dbReference type="InterPro" id="IPR045339">
    <property type="entry name" value="DUF6534"/>
</dbReference>
<evidence type="ECO:0000313" key="3">
    <source>
        <dbReference type="EMBL" id="KAJ7020863.1"/>
    </source>
</evidence>
<dbReference type="EMBL" id="JARJCM010000249">
    <property type="protein sequence ID" value="KAJ7020863.1"/>
    <property type="molecule type" value="Genomic_DNA"/>
</dbReference>
<evidence type="ECO:0000313" key="4">
    <source>
        <dbReference type="Proteomes" id="UP001218188"/>
    </source>
</evidence>
<keyword evidence="4" id="KW-1185">Reference proteome</keyword>
<keyword evidence="1" id="KW-1133">Transmembrane helix</keyword>
<keyword evidence="1" id="KW-0812">Transmembrane</keyword>
<organism evidence="3 4">
    <name type="scientific">Mycena alexandri</name>
    <dbReference type="NCBI Taxonomy" id="1745969"/>
    <lineage>
        <taxon>Eukaryota</taxon>
        <taxon>Fungi</taxon>
        <taxon>Dikarya</taxon>
        <taxon>Basidiomycota</taxon>
        <taxon>Agaricomycotina</taxon>
        <taxon>Agaricomycetes</taxon>
        <taxon>Agaricomycetidae</taxon>
        <taxon>Agaricales</taxon>
        <taxon>Marasmiineae</taxon>
        <taxon>Mycenaceae</taxon>
        <taxon>Mycena</taxon>
    </lineage>
</organism>
<protein>
    <recommendedName>
        <fullName evidence="2">DUF6534 domain-containing protein</fullName>
    </recommendedName>
</protein>
<evidence type="ECO:0000259" key="2">
    <source>
        <dbReference type="Pfam" id="PF20152"/>
    </source>
</evidence>
<dbReference type="Pfam" id="PF20152">
    <property type="entry name" value="DUF6534"/>
    <property type="match status" value="1"/>
</dbReference>
<dbReference type="Proteomes" id="UP001218188">
    <property type="component" value="Unassembled WGS sequence"/>
</dbReference>
<dbReference type="PANTHER" id="PTHR40465">
    <property type="entry name" value="CHROMOSOME 1, WHOLE GENOME SHOTGUN SEQUENCE"/>
    <property type="match status" value="1"/>
</dbReference>